<name>A0A1H2H336_9BACT</name>
<evidence type="ECO:0000256" key="2">
    <source>
        <dbReference type="ARBA" id="ARBA00022729"/>
    </source>
</evidence>
<dbReference type="GO" id="GO:0043190">
    <property type="term" value="C:ATP-binding cassette (ABC) transporter complex"/>
    <property type="evidence" value="ECO:0007669"/>
    <property type="project" value="InterPro"/>
</dbReference>
<dbReference type="InterPro" id="IPR005770">
    <property type="entry name" value="PhnD"/>
</dbReference>
<proteinExistence type="inferred from homology"/>
<dbReference type="Pfam" id="PF12974">
    <property type="entry name" value="Phosphonate-bd"/>
    <property type="match status" value="1"/>
</dbReference>
<dbReference type="Proteomes" id="UP000199608">
    <property type="component" value="Unassembled WGS sequence"/>
</dbReference>
<comment type="similarity">
    <text evidence="1">Belongs to the phosphate/phosphite/phosphonate binding protein family.</text>
</comment>
<organism evidence="3 4">
    <name type="scientific">Desulfobacula phenolica</name>
    <dbReference type="NCBI Taxonomy" id="90732"/>
    <lineage>
        <taxon>Bacteria</taxon>
        <taxon>Pseudomonadati</taxon>
        <taxon>Thermodesulfobacteriota</taxon>
        <taxon>Desulfobacteria</taxon>
        <taxon>Desulfobacterales</taxon>
        <taxon>Desulfobacteraceae</taxon>
        <taxon>Desulfobacula</taxon>
    </lineage>
</organism>
<accession>A0A1H2H336</accession>
<sequence>MKNFFIIFLIFFGLLFFNKTSPAFESSDADNTIKTPLSFSLIPKKNIDQQISNLAPLFQLLEEKLYRPIKIIRPHSYQAVIEGILSHTIDFAILGPASYAKARARDNRVDAFASFTTKKGFTTPQGSYYHSILFTLRHTGCDTIEKLKGKKIALTDPASTSGAIIPNMVFSKHIGQPLQTFFGTHVYTGSHDRSIKAVANGFVDAAFVASVRIDEAVQKKLIPPDQIVILWRSNPIHYDPFVFGGSVNEPLRTQIKNIILSSASPQLEQMLNNMQLTGIEKVCNEDYQAIHDIIAVQTQKNK</sequence>
<dbReference type="AlphaFoldDB" id="A0A1H2H336"/>
<protein>
    <submittedName>
        <fullName evidence="3">Phosphonate transport system substrate-binding protein</fullName>
    </submittedName>
</protein>
<dbReference type="EMBL" id="FNLL01000006">
    <property type="protein sequence ID" value="SDU26287.1"/>
    <property type="molecule type" value="Genomic_DNA"/>
</dbReference>
<evidence type="ECO:0000313" key="4">
    <source>
        <dbReference type="Proteomes" id="UP000199608"/>
    </source>
</evidence>
<keyword evidence="2" id="KW-0732">Signal</keyword>
<dbReference type="PANTHER" id="PTHR35841:SF1">
    <property type="entry name" value="PHOSPHONATES-BINDING PERIPLASMIC PROTEIN"/>
    <property type="match status" value="1"/>
</dbReference>
<evidence type="ECO:0000256" key="1">
    <source>
        <dbReference type="ARBA" id="ARBA00007162"/>
    </source>
</evidence>
<gene>
    <name evidence="3" type="ORF">SAMN04487931_10622</name>
</gene>
<dbReference type="GO" id="GO:0055085">
    <property type="term" value="P:transmembrane transport"/>
    <property type="evidence" value="ECO:0007669"/>
    <property type="project" value="InterPro"/>
</dbReference>
<keyword evidence="4" id="KW-1185">Reference proteome</keyword>
<dbReference type="SUPFAM" id="SSF53850">
    <property type="entry name" value="Periplasmic binding protein-like II"/>
    <property type="match status" value="1"/>
</dbReference>
<dbReference type="Gene3D" id="3.40.190.10">
    <property type="entry name" value="Periplasmic binding protein-like II"/>
    <property type="match status" value="2"/>
</dbReference>
<dbReference type="PANTHER" id="PTHR35841">
    <property type="entry name" value="PHOSPHONATES-BINDING PERIPLASMIC PROTEIN"/>
    <property type="match status" value="1"/>
</dbReference>
<evidence type="ECO:0000313" key="3">
    <source>
        <dbReference type="EMBL" id="SDU26287.1"/>
    </source>
</evidence>
<dbReference type="RefSeq" id="WP_092233936.1">
    <property type="nucleotide sequence ID" value="NZ_FNLL01000006.1"/>
</dbReference>
<dbReference type="CDD" id="cd01071">
    <property type="entry name" value="PBP2_PhnD_like"/>
    <property type="match status" value="1"/>
</dbReference>
<reference evidence="4" key="1">
    <citation type="submission" date="2016-10" db="EMBL/GenBank/DDBJ databases">
        <authorList>
            <person name="Varghese N."/>
            <person name="Submissions S."/>
        </authorList>
    </citation>
    <scope>NUCLEOTIDE SEQUENCE [LARGE SCALE GENOMIC DNA]</scope>
    <source>
        <strain evidence="4">DSM 3384</strain>
    </source>
</reference>
<dbReference type="NCBIfam" id="TIGR01098">
    <property type="entry name" value="3A0109s03R"/>
    <property type="match status" value="1"/>
</dbReference>